<gene>
    <name evidence="1" type="ORF">LTR36_004750</name>
</gene>
<protein>
    <submittedName>
        <fullName evidence="1">Uncharacterized protein</fullName>
    </submittedName>
</protein>
<name>A0AAV9JFT6_9PEZI</name>
<dbReference type="EMBL" id="JAVFHQ010000028">
    <property type="protein sequence ID" value="KAK4543976.1"/>
    <property type="molecule type" value="Genomic_DNA"/>
</dbReference>
<evidence type="ECO:0000313" key="1">
    <source>
        <dbReference type="EMBL" id="KAK4543976.1"/>
    </source>
</evidence>
<dbReference type="Proteomes" id="UP001324427">
    <property type="component" value="Unassembled WGS sequence"/>
</dbReference>
<organism evidence="1 2">
    <name type="scientific">Oleoguttula mirabilis</name>
    <dbReference type="NCBI Taxonomy" id="1507867"/>
    <lineage>
        <taxon>Eukaryota</taxon>
        <taxon>Fungi</taxon>
        <taxon>Dikarya</taxon>
        <taxon>Ascomycota</taxon>
        <taxon>Pezizomycotina</taxon>
        <taxon>Dothideomycetes</taxon>
        <taxon>Dothideomycetidae</taxon>
        <taxon>Mycosphaerellales</taxon>
        <taxon>Teratosphaeriaceae</taxon>
        <taxon>Oleoguttula</taxon>
    </lineage>
</organism>
<keyword evidence="2" id="KW-1185">Reference proteome</keyword>
<evidence type="ECO:0000313" key="2">
    <source>
        <dbReference type="Proteomes" id="UP001324427"/>
    </source>
</evidence>
<reference evidence="1 2" key="1">
    <citation type="submission" date="2021-11" db="EMBL/GenBank/DDBJ databases">
        <title>Black yeast isolated from Biological Soil Crust.</title>
        <authorList>
            <person name="Kurbessoian T."/>
        </authorList>
    </citation>
    <scope>NUCLEOTIDE SEQUENCE [LARGE SCALE GENOMIC DNA]</scope>
    <source>
        <strain evidence="1 2">CCFEE 5522</strain>
    </source>
</reference>
<accession>A0AAV9JFT6</accession>
<sequence length="222" mass="25760">MEALLQEVALLRAENAHLRKIKHSETDQLVAFRFLDLPKELRFIVYRLRASSSGLRETRTSGRFWTPKTARVIVYGKQALYYMRRLSIALDYRDPDRGQNAAKLVQTNSSNDWTAVVDRFTAGARPVDQPEQLLWCHDIAQRKVREHWLDLCKPIASNSILDRLHISLRNCYCPMGCCRMCQEGLDAFKSTVPFLWARRRPQQNPPKVLEISGWLSESKGRM</sequence>
<comment type="caution">
    <text evidence="1">The sequence shown here is derived from an EMBL/GenBank/DDBJ whole genome shotgun (WGS) entry which is preliminary data.</text>
</comment>
<dbReference type="AlphaFoldDB" id="A0AAV9JFT6"/>
<proteinExistence type="predicted"/>